<dbReference type="RefSeq" id="WP_320320585.1">
    <property type="nucleotide sequence ID" value="NZ_JAVIIP010000006.1"/>
</dbReference>
<keyword evidence="9" id="KW-0670">Pyruvate</keyword>
<keyword evidence="8" id="KW-0704">Schiff base</keyword>
<protein>
    <submittedName>
        <fullName evidence="10">Adenosylmethionine decarboxylase</fullName>
        <ecNumber evidence="10">4.1.1.50</ecNumber>
    </submittedName>
</protein>
<keyword evidence="5" id="KW-0620">Polyamine biosynthesis</keyword>
<keyword evidence="7 10" id="KW-0456">Lyase</keyword>
<organism evidence="10 11">
    <name type="scientific">Mesorhizobium abyssinicae</name>
    <dbReference type="NCBI Taxonomy" id="1209958"/>
    <lineage>
        <taxon>Bacteria</taxon>
        <taxon>Pseudomonadati</taxon>
        <taxon>Pseudomonadota</taxon>
        <taxon>Alphaproteobacteria</taxon>
        <taxon>Hyphomicrobiales</taxon>
        <taxon>Phyllobacteriaceae</taxon>
        <taxon>Mesorhizobium</taxon>
    </lineage>
</organism>
<dbReference type="NCBIfam" id="TIGR03330">
    <property type="entry name" value="SAM_DCase_Bsu"/>
    <property type="match status" value="1"/>
</dbReference>
<dbReference type="InterPro" id="IPR016067">
    <property type="entry name" value="S-AdoMet_deCO2ase_core"/>
</dbReference>
<evidence type="ECO:0000256" key="3">
    <source>
        <dbReference type="ARBA" id="ARBA00022813"/>
    </source>
</evidence>
<dbReference type="SUPFAM" id="SSF56276">
    <property type="entry name" value="S-adenosylmethionine decarboxylase"/>
    <property type="match status" value="1"/>
</dbReference>
<evidence type="ECO:0000256" key="9">
    <source>
        <dbReference type="ARBA" id="ARBA00023317"/>
    </source>
</evidence>
<dbReference type="Pfam" id="PF02675">
    <property type="entry name" value="AdoMet_dc"/>
    <property type="match status" value="1"/>
</dbReference>
<reference evidence="10 11" key="1">
    <citation type="submission" date="2023-08" db="EMBL/GenBank/DDBJ databases">
        <title>Implementing the SeqCode for naming new Mesorhizobium species isolated from Vachellia karroo root nodules.</title>
        <authorList>
            <person name="Van Lill M."/>
        </authorList>
    </citation>
    <scope>NUCLEOTIDE SEQUENCE [LARGE SCALE GENOMIC DNA]</scope>
    <source>
        <strain evidence="10 11">VK4B</strain>
    </source>
</reference>
<evidence type="ECO:0000256" key="2">
    <source>
        <dbReference type="ARBA" id="ARBA00022793"/>
    </source>
</evidence>
<gene>
    <name evidence="10" type="primary">speD</name>
    <name evidence="10" type="ORF">RFM23_13825</name>
</gene>
<keyword evidence="11" id="KW-1185">Reference proteome</keyword>
<accession>A0ABU5AN35</accession>
<name>A0ABU5AN35_9HYPH</name>
<dbReference type="EMBL" id="JAVIIP010000006">
    <property type="protein sequence ID" value="MDX8538695.1"/>
    <property type="molecule type" value="Genomic_DNA"/>
</dbReference>
<dbReference type="Gene3D" id="3.60.90.10">
    <property type="entry name" value="S-adenosylmethionine decarboxylase"/>
    <property type="match status" value="1"/>
</dbReference>
<evidence type="ECO:0000313" key="11">
    <source>
        <dbReference type="Proteomes" id="UP001276564"/>
    </source>
</evidence>
<evidence type="ECO:0000256" key="7">
    <source>
        <dbReference type="ARBA" id="ARBA00023239"/>
    </source>
</evidence>
<evidence type="ECO:0000256" key="8">
    <source>
        <dbReference type="ARBA" id="ARBA00023270"/>
    </source>
</evidence>
<comment type="caution">
    <text evidence="10">The sequence shown here is derived from an EMBL/GenBank/DDBJ whole genome shotgun (WGS) entry which is preliminary data.</text>
</comment>
<evidence type="ECO:0000256" key="5">
    <source>
        <dbReference type="ARBA" id="ARBA00023115"/>
    </source>
</evidence>
<sequence>MSDPHQAVQAQPFAPGLHLLVDFWECRGLRDAEGIERVLRAAAAACGATVLGVMLHNFGEGGGITGVALLAESHISIHTWPETGYAALDVFMCGRCDPRAALPVLEAWFSPGNTRITEHQRG</sequence>
<evidence type="ECO:0000256" key="1">
    <source>
        <dbReference type="ARBA" id="ARBA00001928"/>
    </source>
</evidence>
<proteinExistence type="predicted"/>
<dbReference type="Proteomes" id="UP001276564">
    <property type="component" value="Unassembled WGS sequence"/>
</dbReference>
<dbReference type="InterPro" id="IPR003826">
    <property type="entry name" value="AdoMetDC_fam_prok"/>
</dbReference>
<dbReference type="EC" id="4.1.1.50" evidence="10"/>
<keyword evidence="3" id="KW-0068">Autocatalytic cleavage</keyword>
<keyword evidence="6" id="KW-0865">Zymogen</keyword>
<dbReference type="InterPro" id="IPR017716">
    <property type="entry name" value="S-AdoMet_deCOase_pro-enz"/>
</dbReference>
<evidence type="ECO:0000313" key="10">
    <source>
        <dbReference type="EMBL" id="MDX8538695.1"/>
    </source>
</evidence>
<dbReference type="PANTHER" id="PTHR33866">
    <property type="entry name" value="S-ADENOSYLMETHIONINE DECARBOXYLASE PROENZYME"/>
    <property type="match status" value="1"/>
</dbReference>
<evidence type="ECO:0000256" key="6">
    <source>
        <dbReference type="ARBA" id="ARBA00023145"/>
    </source>
</evidence>
<keyword evidence="2" id="KW-0210">Decarboxylase</keyword>
<dbReference type="GO" id="GO:0004014">
    <property type="term" value="F:adenosylmethionine decarboxylase activity"/>
    <property type="evidence" value="ECO:0007669"/>
    <property type="project" value="UniProtKB-EC"/>
</dbReference>
<comment type="cofactor">
    <cofactor evidence="1">
        <name>pyruvate</name>
        <dbReference type="ChEBI" id="CHEBI:15361"/>
    </cofactor>
</comment>
<evidence type="ECO:0000256" key="4">
    <source>
        <dbReference type="ARBA" id="ARBA00023066"/>
    </source>
</evidence>
<keyword evidence="4" id="KW-0745">Spermidine biosynthesis</keyword>
<dbReference type="PANTHER" id="PTHR33866:SF2">
    <property type="entry name" value="S-ADENOSYLMETHIONINE DECARBOXYLASE PROENZYME"/>
    <property type="match status" value="1"/>
</dbReference>